<reference evidence="2" key="1">
    <citation type="submission" date="2022-11" db="UniProtKB">
        <authorList>
            <consortium name="WormBaseParasite"/>
        </authorList>
    </citation>
    <scope>IDENTIFICATION</scope>
</reference>
<accession>A0A915L7L5</accession>
<dbReference type="Proteomes" id="UP000887565">
    <property type="component" value="Unplaced"/>
</dbReference>
<keyword evidence="1" id="KW-1185">Reference proteome</keyword>
<sequence length="97" mass="11237">MNQNYFTVTTCESIHEVNTDLGTQGGLHALDDDDFIGNSETNEKLKDNLEQKSNHVTKNLGQQTYSHFLAIWHFWYNIHFEMIDTAIPRKYVQCGKS</sequence>
<evidence type="ECO:0000313" key="1">
    <source>
        <dbReference type="Proteomes" id="UP000887565"/>
    </source>
</evidence>
<evidence type="ECO:0000313" key="2">
    <source>
        <dbReference type="WBParaSite" id="nRc.2.0.1.t45736-RA"/>
    </source>
</evidence>
<dbReference type="AlphaFoldDB" id="A0A915L7L5"/>
<protein>
    <submittedName>
        <fullName evidence="2">Uncharacterized protein</fullName>
    </submittedName>
</protein>
<organism evidence="1 2">
    <name type="scientific">Romanomermis culicivorax</name>
    <name type="common">Nematode worm</name>
    <dbReference type="NCBI Taxonomy" id="13658"/>
    <lineage>
        <taxon>Eukaryota</taxon>
        <taxon>Metazoa</taxon>
        <taxon>Ecdysozoa</taxon>
        <taxon>Nematoda</taxon>
        <taxon>Enoplea</taxon>
        <taxon>Dorylaimia</taxon>
        <taxon>Mermithida</taxon>
        <taxon>Mermithoidea</taxon>
        <taxon>Mermithidae</taxon>
        <taxon>Romanomermis</taxon>
    </lineage>
</organism>
<dbReference type="WBParaSite" id="nRc.2.0.1.t45736-RA">
    <property type="protein sequence ID" value="nRc.2.0.1.t45736-RA"/>
    <property type="gene ID" value="nRc.2.0.1.g45736"/>
</dbReference>
<proteinExistence type="predicted"/>
<name>A0A915L7L5_ROMCU</name>